<keyword evidence="3" id="KW-1003">Cell membrane</keyword>
<feature type="transmembrane region" description="Helical" evidence="9">
    <location>
        <begin position="214"/>
        <end position="231"/>
    </location>
</feature>
<sequence length="290" mass="30758">MNSYLIFLLAGLAIGSIYALSGVGLVLLYRATGVLNLAYGAIGAAAALISWQLGQWGGFAPLCWLVGVAVAGLISLSYGLLISPRLEHREPVIKAMATLGVLLILLGLLYSLWPANPRRLDLPSDAVAFNLMGVRLTLTRLLAFIATLLLTIAITLFLARTRIGLLMRALASHRQLSAIVGIRVIQVELLAWSISGVMAGISGILLASLVRLDAGALTFLVIPALAAAIIGRLQSLSLTLAAGLCIGVIESMCTLLPAISPYRSATPFVLAVLAIFWLQRNNRLLFASHQ</sequence>
<feature type="transmembrane region" description="Helical" evidence="9">
    <location>
        <begin position="238"/>
        <end position="259"/>
    </location>
</feature>
<dbReference type="PANTHER" id="PTHR11795:SF445">
    <property type="entry name" value="AMINO ACID ABC TRANSPORTER PERMEASE PROTEIN"/>
    <property type="match status" value="1"/>
</dbReference>
<evidence type="ECO:0000256" key="8">
    <source>
        <dbReference type="ARBA" id="ARBA00037998"/>
    </source>
</evidence>
<dbReference type="RefSeq" id="WP_192907359.1">
    <property type="nucleotide sequence ID" value="NZ_CP062699.1"/>
</dbReference>
<dbReference type="PANTHER" id="PTHR11795">
    <property type="entry name" value="BRANCHED-CHAIN AMINO ACID TRANSPORT SYSTEM PERMEASE PROTEIN LIVH"/>
    <property type="match status" value="1"/>
</dbReference>
<name>A0A7L9GB74_9PSED</name>
<feature type="transmembrane region" description="Helical" evidence="9">
    <location>
        <begin position="141"/>
        <end position="159"/>
    </location>
</feature>
<organism evidence="10 11">
    <name type="scientific">Pseudomonas taiwanensis</name>
    <dbReference type="NCBI Taxonomy" id="470150"/>
    <lineage>
        <taxon>Bacteria</taxon>
        <taxon>Pseudomonadati</taxon>
        <taxon>Pseudomonadota</taxon>
        <taxon>Gammaproteobacteria</taxon>
        <taxon>Pseudomonadales</taxon>
        <taxon>Pseudomonadaceae</taxon>
        <taxon>Pseudomonas</taxon>
    </lineage>
</organism>
<feature type="transmembrane region" description="Helical" evidence="9">
    <location>
        <begin position="6"/>
        <end position="27"/>
    </location>
</feature>
<protein>
    <submittedName>
        <fullName evidence="10">Branched-chain amino acid ABC transporter permease</fullName>
    </submittedName>
</protein>
<dbReference type="GO" id="GO:0006865">
    <property type="term" value="P:amino acid transport"/>
    <property type="evidence" value="ECO:0007669"/>
    <property type="project" value="UniProtKB-KW"/>
</dbReference>
<feature type="transmembrane region" description="Helical" evidence="9">
    <location>
        <begin position="59"/>
        <end position="81"/>
    </location>
</feature>
<comment type="similarity">
    <text evidence="8">Belongs to the binding-protein-dependent transport system permease family. LivHM subfamily.</text>
</comment>
<evidence type="ECO:0000313" key="10">
    <source>
        <dbReference type="EMBL" id="QOJ89573.1"/>
    </source>
</evidence>
<proteinExistence type="inferred from homology"/>
<dbReference type="Pfam" id="PF02653">
    <property type="entry name" value="BPD_transp_2"/>
    <property type="match status" value="1"/>
</dbReference>
<evidence type="ECO:0000256" key="2">
    <source>
        <dbReference type="ARBA" id="ARBA00022448"/>
    </source>
</evidence>
<gene>
    <name evidence="10" type="ORF">ICN73_17090</name>
</gene>
<evidence type="ECO:0000256" key="1">
    <source>
        <dbReference type="ARBA" id="ARBA00004429"/>
    </source>
</evidence>
<evidence type="ECO:0000256" key="5">
    <source>
        <dbReference type="ARBA" id="ARBA00022970"/>
    </source>
</evidence>
<keyword evidence="6 9" id="KW-1133">Transmembrane helix</keyword>
<evidence type="ECO:0000256" key="7">
    <source>
        <dbReference type="ARBA" id="ARBA00023136"/>
    </source>
</evidence>
<keyword evidence="5" id="KW-0029">Amino-acid transport</keyword>
<dbReference type="InterPro" id="IPR052157">
    <property type="entry name" value="BCAA_transport_permease"/>
</dbReference>
<dbReference type="GO" id="GO:0005886">
    <property type="term" value="C:plasma membrane"/>
    <property type="evidence" value="ECO:0007669"/>
    <property type="project" value="UniProtKB-SubCell"/>
</dbReference>
<keyword evidence="11" id="KW-1185">Reference proteome</keyword>
<feature type="transmembrane region" description="Helical" evidence="9">
    <location>
        <begin position="180"/>
        <end position="208"/>
    </location>
</feature>
<feature type="transmembrane region" description="Helical" evidence="9">
    <location>
        <begin position="34"/>
        <end position="53"/>
    </location>
</feature>
<evidence type="ECO:0000256" key="6">
    <source>
        <dbReference type="ARBA" id="ARBA00022989"/>
    </source>
</evidence>
<feature type="transmembrane region" description="Helical" evidence="9">
    <location>
        <begin position="93"/>
        <end position="113"/>
    </location>
</feature>
<comment type="subcellular location">
    <subcellularLocation>
        <location evidence="1">Cell inner membrane</location>
        <topology evidence="1">Multi-pass membrane protein</topology>
    </subcellularLocation>
</comment>
<dbReference type="CDD" id="cd06582">
    <property type="entry name" value="TM_PBP1_LivH_like"/>
    <property type="match status" value="1"/>
</dbReference>
<keyword evidence="4 9" id="KW-0812">Transmembrane</keyword>
<dbReference type="EMBL" id="CP062699">
    <property type="protein sequence ID" value="QOJ89573.1"/>
    <property type="molecule type" value="Genomic_DNA"/>
</dbReference>
<keyword evidence="2" id="KW-0813">Transport</keyword>
<accession>A0A7L9GB74</accession>
<reference evidence="10" key="1">
    <citation type="submission" date="2020-09" db="EMBL/GenBank/DDBJ databases">
        <title>Complete genome sequence of Pseudomonas taiwanensis CC, a plant growth-promoting and biotite-weathering strain.</title>
        <authorList>
            <person name="Cheng C."/>
        </authorList>
    </citation>
    <scope>NUCLEOTIDE SEQUENCE [LARGE SCALE GENOMIC DNA]</scope>
    <source>
        <strain evidence="10">WRS8</strain>
    </source>
</reference>
<dbReference type="AlphaFoldDB" id="A0A7L9GB74"/>
<evidence type="ECO:0000256" key="9">
    <source>
        <dbReference type="SAM" id="Phobius"/>
    </source>
</evidence>
<dbReference type="Proteomes" id="UP000593847">
    <property type="component" value="Chromosome"/>
</dbReference>
<evidence type="ECO:0000256" key="4">
    <source>
        <dbReference type="ARBA" id="ARBA00022692"/>
    </source>
</evidence>
<evidence type="ECO:0000313" key="11">
    <source>
        <dbReference type="Proteomes" id="UP000593847"/>
    </source>
</evidence>
<dbReference type="GO" id="GO:0022857">
    <property type="term" value="F:transmembrane transporter activity"/>
    <property type="evidence" value="ECO:0007669"/>
    <property type="project" value="InterPro"/>
</dbReference>
<dbReference type="InterPro" id="IPR001851">
    <property type="entry name" value="ABC_transp_permease"/>
</dbReference>
<keyword evidence="7 9" id="KW-0472">Membrane</keyword>
<evidence type="ECO:0000256" key="3">
    <source>
        <dbReference type="ARBA" id="ARBA00022475"/>
    </source>
</evidence>
<dbReference type="KEGG" id="ptai:ICN73_17090"/>